<protein>
    <submittedName>
        <fullName evidence="1">Uncharacterized protein</fullName>
    </submittedName>
</protein>
<reference evidence="1" key="1">
    <citation type="submission" date="2019-11" db="EMBL/GenBank/DDBJ databases">
        <title>Nori genome reveals adaptations in red seaweeds to the harsh intertidal environment.</title>
        <authorList>
            <person name="Wang D."/>
            <person name="Mao Y."/>
        </authorList>
    </citation>
    <scope>NUCLEOTIDE SEQUENCE</scope>
    <source>
        <tissue evidence="1">Gametophyte</tissue>
    </source>
</reference>
<gene>
    <name evidence="1" type="ORF">I4F81_008253</name>
</gene>
<dbReference type="Proteomes" id="UP000798662">
    <property type="component" value="Chromosome 2"/>
</dbReference>
<organism evidence="1 2">
    <name type="scientific">Pyropia yezoensis</name>
    <name type="common">Susabi-nori</name>
    <name type="synonym">Porphyra yezoensis</name>
    <dbReference type="NCBI Taxonomy" id="2788"/>
    <lineage>
        <taxon>Eukaryota</taxon>
        <taxon>Rhodophyta</taxon>
        <taxon>Bangiophyceae</taxon>
        <taxon>Bangiales</taxon>
        <taxon>Bangiaceae</taxon>
        <taxon>Pyropia</taxon>
    </lineage>
</organism>
<keyword evidence="2" id="KW-1185">Reference proteome</keyword>
<evidence type="ECO:0000313" key="1">
    <source>
        <dbReference type="EMBL" id="KAK1865728.1"/>
    </source>
</evidence>
<proteinExistence type="predicted"/>
<accession>A0ACC3C7I9</accession>
<evidence type="ECO:0000313" key="2">
    <source>
        <dbReference type="Proteomes" id="UP000798662"/>
    </source>
</evidence>
<comment type="caution">
    <text evidence="1">The sequence shown here is derived from an EMBL/GenBank/DDBJ whole genome shotgun (WGS) entry which is preliminary data.</text>
</comment>
<dbReference type="EMBL" id="CM020619">
    <property type="protein sequence ID" value="KAK1865728.1"/>
    <property type="molecule type" value="Genomic_DNA"/>
</dbReference>
<sequence>MKGSTPAEQLLPPPPPPQSATLTTYPWSVALVAALYATASFALVRSLATALRTEPLFPDAFATVAASPWALATLADFGVGVAAAAAYMVVREAYDDDAAAAAAAANDEGLLGADAVPPRRGGLPWTARAAGWTVATCCLGNPVVCVYAVTKMVARRGVSAGLLPAAGADGGAGDGRRDDALAPPARRSWPLLVLVAASMMGLAFGAVCLWAGLVEGAAGWTYLRTHPWVTATFLDNAVGLAVSGTYLWVRERGSGGWRRGAWMGALLAGGNGAIAAYVATLAMEGMRGGEGAAAVVLGRRRRTE</sequence>
<name>A0ACC3C7I9_PYRYE</name>